<evidence type="ECO:0000256" key="2">
    <source>
        <dbReference type="SAM" id="Phobius"/>
    </source>
</evidence>
<dbReference type="AlphaFoldDB" id="A0A7Z9C434"/>
<feature type="compositionally biased region" description="Low complexity" evidence="1">
    <location>
        <begin position="349"/>
        <end position="369"/>
    </location>
</feature>
<feature type="compositionally biased region" description="Gly residues" evidence="1">
    <location>
        <begin position="279"/>
        <end position="290"/>
    </location>
</feature>
<organism evidence="3 4">
    <name type="scientific">Brevundimonas mediterranea</name>
    <dbReference type="NCBI Taxonomy" id="74329"/>
    <lineage>
        <taxon>Bacteria</taxon>
        <taxon>Pseudomonadati</taxon>
        <taxon>Pseudomonadota</taxon>
        <taxon>Alphaproteobacteria</taxon>
        <taxon>Caulobacterales</taxon>
        <taxon>Caulobacteraceae</taxon>
        <taxon>Brevundimonas</taxon>
    </lineage>
</organism>
<feature type="compositionally biased region" description="Gly residues" evidence="1">
    <location>
        <begin position="382"/>
        <end position="394"/>
    </location>
</feature>
<name>A0A7Z9C434_9CAUL</name>
<evidence type="ECO:0000313" key="3">
    <source>
        <dbReference type="EMBL" id="VDC48827.1"/>
    </source>
</evidence>
<keyword evidence="2" id="KW-0472">Membrane</keyword>
<feature type="transmembrane region" description="Helical" evidence="2">
    <location>
        <begin position="36"/>
        <end position="55"/>
    </location>
</feature>
<evidence type="ECO:0008006" key="5">
    <source>
        <dbReference type="Google" id="ProtNLM"/>
    </source>
</evidence>
<feature type="compositionally biased region" description="Low complexity" evidence="1">
    <location>
        <begin position="291"/>
        <end position="301"/>
    </location>
</feature>
<feature type="compositionally biased region" description="Acidic residues" evidence="1">
    <location>
        <begin position="311"/>
        <end position="326"/>
    </location>
</feature>
<evidence type="ECO:0000313" key="4">
    <source>
        <dbReference type="Proteomes" id="UP000289220"/>
    </source>
</evidence>
<keyword evidence="4" id="KW-1185">Reference proteome</keyword>
<protein>
    <recommendedName>
        <fullName evidence="5">DUF4175 domain-containing protein</fullName>
    </recommendedName>
</protein>
<reference evidence="3 4" key="1">
    <citation type="submission" date="2018-11" db="EMBL/GenBank/DDBJ databases">
        <authorList>
            <person name="Peiro R."/>
            <person name="Begona"/>
            <person name="Cbmso G."/>
            <person name="Lopez M."/>
            <person name="Gonzalez S."/>
            <person name="Sacristan E."/>
            <person name="Castillo E."/>
        </authorList>
    </citation>
    <scope>NUCLEOTIDE SEQUENCE [LARGE SCALE GENOMIC DNA]</scope>
    <source>
        <strain evidence="3">Brev_genome</strain>
    </source>
</reference>
<feature type="compositionally biased region" description="Low complexity" evidence="1">
    <location>
        <begin position="259"/>
        <end position="278"/>
    </location>
</feature>
<evidence type="ECO:0000256" key="1">
    <source>
        <dbReference type="SAM" id="MobiDB-lite"/>
    </source>
</evidence>
<feature type="compositionally biased region" description="Basic and acidic residues" evidence="1">
    <location>
        <begin position="447"/>
        <end position="457"/>
    </location>
</feature>
<comment type="caution">
    <text evidence="3">The sequence shown here is derived from an EMBL/GenBank/DDBJ whole genome shotgun (WGS) entry which is preliminary data.</text>
</comment>
<feature type="transmembrane region" description="Helical" evidence="2">
    <location>
        <begin position="61"/>
        <end position="82"/>
    </location>
</feature>
<keyword evidence="2" id="KW-0812">Transmembrane</keyword>
<accession>A0A7Z9C434</accession>
<feature type="compositionally biased region" description="Polar residues" evidence="1">
    <location>
        <begin position="333"/>
        <end position="345"/>
    </location>
</feature>
<feature type="region of interest" description="Disordered" evidence="1">
    <location>
        <begin position="259"/>
        <end position="485"/>
    </location>
</feature>
<gene>
    <name evidence="3" type="ORF">BREV_BREV_00876</name>
</gene>
<sequence length="485" mass="49650">MIQGVDDGLRRRLDRLETRGRHALLTTTRRRAVRRALAWAAPASAAGPLLLALSAPFVAPTVAGVLIAAVGAPLAAGVFGYMRARQATSRTRTAALALLDHRLRLNDRLQTSDEFERLDRRTAFHDAALQEAAPWVARAQDSDVGVDDGALRLGRSRLWLWPAAGVLCLAAAFAVPQFWPEAAAPANPAAAAISPRSAAVAAPEARSENATPIAGAASPTAPGRDVEGTTRPGLDKPGAGLAAAFQRLMARLSPSRSAAASAQDAAARAGAPSQSAAGQGEGRGRGGQGAAGNSASSSGAGQDREARQPQDDEQTPGEAMAQDETDAPASQAPGGQSSGARQNAPSAARPQPQDSGSGQSQSGEGQQPGRSRRGDQNQSGREQGGGQGENGGQSGPETGLKKGRGVSSLMLATPMQDRLGGMASPGRIRTTTRDGAPQPLPASGVRAQDRGMARGEAARTAPLAASAQEQRATRDYFNARNGGGR</sequence>
<proteinExistence type="predicted"/>
<dbReference type="EMBL" id="UXHF01000011">
    <property type="protein sequence ID" value="VDC48827.1"/>
    <property type="molecule type" value="Genomic_DNA"/>
</dbReference>
<keyword evidence="2" id="KW-1133">Transmembrane helix</keyword>
<dbReference type="Proteomes" id="UP000289220">
    <property type="component" value="Unassembled WGS sequence"/>
</dbReference>
<feature type="transmembrane region" description="Helical" evidence="2">
    <location>
        <begin position="158"/>
        <end position="179"/>
    </location>
</feature>
<feature type="region of interest" description="Disordered" evidence="1">
    <location>
        <begin position="203"/>
        <end position="238"/>
    </location>
</feature>